<dbReference type="PRINTS" id="PR00598">
    <property type="entry name" value="HTHMARR"/>
</dbReference>
<dbReference type="EMBL" id="JAUOZS010000001">
    <property type="protein sequence ID" value="MDT8902545.1"/>
    <property type="molecule type" value="Genomic_DNA"/>
</dbReference>
<organism evidence="2 3">
    <name type="scientific">Anaeroselena agilis</name>
    <dbReference type="NCBI Taxonomy" id="3063788"/>
    <lineage>
        <taxon>Bacteria</taxon>
        <taxon>Bacillati</taxon>
        <taxon>Bacillota</taxon>
        <taxon>Negativicutes</taxon>
        <taxon>Acetonemataceae</taxon>
        <taxon>Anaeroselena</taxon>
    </lineage>
</organism>
<comment type="caution">
    <text evidence="2">The sequence shown here is derived from an EMBL/GenBank/DDBJ whole genome shotgun (WGS) entry which is preliminary data.</text>
</comment>
<evidence type="ECO:0000313" key="2">
    <source>
        <dbReference type="EMBL" id="MDT8902545.1"/>
    </source>
</evidence>
<protein>
    <submittedName>
        <fullName evidence="2">MarR family transcriptional regulator</fullName>
    </submittedName>
</protein>
<accession>A0ABU3P1I0</accession>
<dbReference type="InterPro" id="IPR052526">
    <property type="entry name" value="HTH-type_Bedaq_tolerance"/>
</dbReference>
<name>A0ABU3P1I0_9FIRM</name>
<gene>
    <name evidence="2" type="ORF">Q4T40_14950</name>
</gene>
<dbReference type="RefSeq" id="WP_413781026.1">
    <property type="nucleotide sequence ID" value="NZ_JAUOZS010000001.1"/>
</dbReference>
<dbReference type="SUPFAM" id="SSF46785">
    <property type="entry name" value="Winged helix' DNA-binding domain"/>
    <property type="match status" value="1"/>
</dbReference>
<reference evidence="2 3" key="1">
    <citation type="submission" date="2023-07" db="EMBL/GenBank/DDBJ databases">
        <title>The novel representative of Negativicutes class, Anaeroselena agilis gen. nov. sp. nov.</title>
        <authorList>
            <person name="Prokofeva M.I."/>
            <person name="Elcheninov A.G."/>
            <person name="Klyukina A."/>
            <person name="Kublanov I.V."/>
            <person name="Frolov E.N."/>
            <person name="Podosokorskaya O.A."/>
        </authorList>
    </citation>
    <scope>NUCLEOTIDE SEQUENCE [LARGE SCALE GENOMIC DNA]</scope>
    <source>
        <strain evidence="2 3">4137-cl</strain>
    </source>
</reference>
<sequence length="144" mass="16493">MDRTDTAEQLFDLIFLLRKRLVRHAAQHSKPEFSPMQMHVLFTLCERGCFTMSELAGEVLIAKQQLTPLVDRLVSAGLVLREPDQEDRRVVKIRLSPAGRDFLAAKRREAIGLFETRIACLDERDLERLSDALGPLQEVIRKLP</sequence>
<dbReference type="InterPro" id="IPR036388">
    <property type="entry name" value="WH-like_DNA-bd_sf"/>
</dbReference>
<dbReference type="PANTHER" id="PTHR39515">
    <property type="entry name" value="CONSERVED PROTEIN"/>
    <property type="match status" value="1"/>
</dbReference>
<evidence type="ECO:0000313" key="3">
    <source>
        <dbReference type="Proteomes" id="UP001254848"/>
    </source>
</evidence>
<dbReference type="PANTHER" id="PTHR39515:SF2">
    <property type="entry name" value="HTH-TYPE TRANSCRIPTIONAL REGULATOR RV0880"/>
    <property type="match status" value="1"/>
</dbReference>
<proteinExistence type="predicted"/>
<feature type="domain" description="HTH marR-type" evidence="1">
    <location>
        <begin position="7"/>
        <end position="138"/>
    </location>
</feature>
<evidence type="ECO:0000259" key="1">
    <source>
        <dbReference type="PROSITE" id="PS50995"/>
    </source>
</evidence>
<dbReference type="Pfam" id="PF01047">
    <property type="entry name" value="MarR"/>
    <property type="match status" value="1"/>
</dbReference>
<dbReference type="Gene3D" id="1.10.10.10">
    <property type="entry name" value="Winged helix-like DNA-binding domain superfamily/Winged helix DNA-binding domain"/>
    <property type="match status" value="1"/>
</dbReference>
<dbReference type="InterPro" id="IPR000835">
    <property type="entry name" value="HTH_MarR-typ"/>
</dbReference>
<dbReference type="Proteomes" id="UP001254848">
    <property type="component" value="Unassembled WGS sequence"/>
</dbReference>
<dbReference type="InterPro" id="IPR036390">
    <property type="entry name" value="WH_DNA-bd_sf"/>
</dbReference>
<keyword evidence="3" id="KW-1185">Reference proteome</keyword>
<dbReference type="PROSITE" id="PS50995">
    <property type="entry name" value="HTH_MARR_2"/>
    <property type="match status" value="1"/>
</dbReference>
<dbReference type="SMART" id="SM00347">
    <property type="entry name" value="HTH_MARR"/>
    <property type="match status" value="1"/>
</dbReference>